<gene>
    <name evidence="2" type="ORF">B0T21DRAFT_384829</name>
</gene>
<feature type="compositionally biased region" description="Polar residues" evidence="1">
    <location>
        <begin position="281"/>
        <end position="290"/>
    </location>
</feature>
<evidence type="ECO:0000256" key="1">
    <source>
        <dbReference type="SAM" id="MobiDB-lite"/>
    </source>
</evidence>
<dbReference type="Proteomes" id="UP001172159">
    <property type="component" value="Unassembled WGS sequence"/>
</dbReference>
<accession>A0AA40BE52</accession>
<evidence type="ECO:0000313" key="2">
    <source>
        <dbReference type="EMBL" id="KAK0732585.1"/>
    </source>
</evidence>
<feature type="compositionally biased region" description="Polar residues" evidence="1">
    <location>
        <begin position="60"/>
        <end position="72"/>
    </location>
</feature>
<feature type="region of interest" description="Disordered" evidence="1">
    <location>
        <begin position="245"/>
        <end position="290"/>
    </location>
</feature>
<organism evidence="2 3">
    <name type="scientific">Apiosordaria backusii</name>
    <dbReference type="NCBI Taxonomy" id="314023"/>
    <lineage>
        <taxon>Eukaryota</taxon>
        <taxon>Fungi</taxon>
        <taxon>Dikarya</taxon>
        <taxon>Ascomycota</taxon>
        <taxon>Pezizomycotina</taxon>
        <taxon>Sordariomycetes</taxon>
        <taxon>Sordariomycetidae</taxon>
        <taxon>Sordariales</taxon>
        <taxon>Lasiosphaeriaceae</taxon>
        <taxon>Apiosordaria</taxon>
    </lineage>
</organism>
<proteinExistence type="predicted"/>
<comment type="caution">
    <text evidence="2">The sequence shown here is derived from an EMBL/GenBank/DDBJ whole genome shotgun (WGS) entry which is preliminary data.</text>
</comment>
<dbReference type="AlphaFoldDB" id="A0AA40BE52"/>
<keyword evidence="3" id="KW-1185">Reference proteome</keyword>
<evidence type="ECO:0000313" key="3">
    <source>
        <dbReference type="Proteomes" id="UP001172159"/>
    </source>
</evidence>
<feature type="compositionally biased region" description="Low complexity" evidence="1">
    <location>
        <begin position="247"/>
        <end position="270"/>
    </location>
</feature>
<sequence length="290" mass="32704">MVNTTDIHEFLRNLGPSNAHAGAYDQAPNPYHPGIDTPRYAGPITSGDLPDGSESEYPYSDTQSYTTTPTVASRSTMQSSTSSVFSNQTRWGYQSSVGHTSIASGRHTFAGQHAAPPVAAPASHHAGDLWCEFSELKNCSVTFRLDDEASWIEHHVRHLRDKLPVQSNCWFCDDFRFVAESPGELYPRFYDRMQHIYSHIYDDRMTSHDVRPDFHVVEHMYRQRLIPDQTYRIAMQFDELPPEYRIPGVPGAAPPSSSSSSSRSPAGSWSHYRSDHREGRSQGSQHRSGW</sequence>
<dbReference type="EMBL" id="JAUKTV010000008">
    <property type="protein sequence ID" value="KAK0732585.1"/>
    <property type="molecule type" value="Genomic_DNA"/>
</dbReference>
<feature type="region of interest" description="Disordered" evidence="1">
    <location>
        <begin position="21"/>
        <end position="79"/>
    </location>
</feature>
<protein>
    <submittedName>
        <fullName evidence="2">Uncharacterized protein</fullName>
    </submittedName>
</protein>
<reference evidence="2" key="1">
    <citation type="submission" date="2023-06" db="EMBL/GenBank/DDBJ databases">
        <title>Genome-scale phylogeny and comparative genomics of the fungal order Sordariales.</title>
        <authorList>
            <consortium name="Lawrence Berkeley National Laboratory"/>
            <person name="Hensen N."/>
            <person name="Bonometti L."/>
            <person name="Westerberg I."/>
            <person name="Brannstrom I.O."/>
            <person name="Guillou S."/>
            <person name="Cros-Aarteil S."/>
            <person name="Calhoun S."/>
            <person name="Haridas S."/>
            <person name="Kuo A."/>
            <person name="Mondo S."/>
            <person name="Pangilinan J."/>
            <person name="Riley R."/>
            <person name="Labutti K."/>
            <person name="Andreopoulos B."/>
            <person name="Lipzen A."/>
            <person name="Chen C."/>
            <person name="Yanf M."/>
            <person name="Daum C."/>
            <person name="Ng V."/>
            <person name="Clum A."/>
            <person name="Steindorff A."/>
            <person name="Ohm R."/>
            <person name="Martin F."/>
            <person name="Silar P."/>
            <person name="Natvig D."/>
            <person name="Lalanne C."/>
            <person name="Gautier V."/>
            <person name="Ament-Velasquez S.L."/>
            <person name="Kruys A."/>
            <person name="Hutchinson M.I."/>
            <person name="Powell A.J."/>
            <person name="Barry K."/>
            <person name="Miller A.N."/>
            <person name="Grigoriev I.V."/>
            <person name="Debuchy R."/>
            <person name="Gladieux P."/>
            <person name="Thoren M.H."/>
            <person name="Johannesson H."/>
        </authorList>
    </citation>
    <scope>NUCLEOTIDE SEQUENCE</scope>
    <source>
        <strain evidence="2">CBS 540.89</strain>
    </source>
</reference>
<name>A0AA40BE52_9PEZI</name>